<evidence type="ECO:0000256" key="3">
    <source>
        <dbReference type="ARBA" id="ARBA00022490"/>
    </source>
</evidence>
<keyword evidence="5" id="KW-0446">Lipid-binding</keyword>
<evidence type="ECO:0000256" key="1">
    <source>
        <dbReference type="ARBA" id="ARBA00004496"/>
    </source>
</evidence>
<dbReference type="FunFam" id="1.25.40.90:FF:000006">
    <property type="entry name" value="Clathrin interactor 1"/>
    <property type="match status" value="1"/>
</dbReference>
<dbReference type="InterPro" id="IPR008942">
    <property type="entry name" value="ENTH_VHS"/>
</dbReference>
<keyword evidence="3" id="KW-0963">Cytoplasm</keyword>
<dbReference type="GO" id="GO:0030276">
    <property type="term" value="F:clathrin binding"/>
    <property type="evidence" value="ECO:0007669"/>
    <property type="project" value="TreeGrafter"/>
</dbReference>
<dbReference type="InterPro" id="IPR013809">
    <property type="entry name" value="ENTH"/>
</dbReference>
<organism evidence="8 9">
    <name type="scientific">Stichopus japonicus</name>
    <name type="common">Sea cucumber</name>
    <dbReference type="NCBI Taxonomy" id="307972"/>
    <lineage>
        <taxon>Eukaryota</taxon>
        <taxon>Metazoa</taxon>
        <taxon>Echinodermata</taxon>
        <taxon>Eleutherozoa</taxon>
        <taxon>Echinozoa</taxon>
        <taxon>Holothuroidea</taxon>
        <taxon>Aspidochirotacea</taxon>
        <taxon>Aspidochirotida</taxon>
        <taxon>Stichopodidae</taxon>
        <taxon>Apostichopus</taxon>
    </lineage>
</organism>
<dbReference type="GO" id="GO:0005886">
    <property type="term" value="C:plasma membrane"/>
    <property type="evidence" value="ECO:0007669"/>
    <property type="project" value="TreeGrafter"/>
</dbReference>
<dbReference type="STRING" id="307972.A0A2G8LBG2"/>
<dbReference type="Gene3D" id="1.25.40.90">
    <property type="match status" value="1"/>
</dbReference>
<dbReference type="PROSITE" id="PS50942">
    <property type="entry name" value="ENTH"/>
    <property type="match status" value="1"/>
</dbReference>
<name>A0A2G8LBG2_STIJA</name>
<dbReference type="SMART" id="SM00273">
    <property type="entry name" value="ENTH"/>
    <property type="match status" value="1"/>
</dbReference>
<comment type="caution">
    <text evidence="8">The sequence shown here is derived from an EMBL/GenBank/DDBJ whole genome shotgun (WGS) entry which is preliminary data.</text>
</comment>
<accession>A0A2G8LBG2</accession>
<evidence type="ECO:0000313" key="8">
    <source>
        <dbReference type="EMBL" id="PIK57581.1"/>
    </source>
</evidence>
<feature type="compositionally biased region" description="Polar residues" evidence="6">
    <location>
        <begin position="462"/>
        <end position="475"/>
    </location>
</feature>
<sequence length="475" mass="51223">MSDVADLTYNVVAFSEIMTMIWKRINDHGKNWRHVYKALVLLDYIIKTGSERVAQQCKENIFAIQTLKDFQFYDKDGKDQGLNVREKSKAMVSLLKDDERLKTERERALKAKERFAMASQAVGSAGSDEVEIGKPAADETQNPEISDASFVSPSQGAPPASEMEQARPQTAGEEELQLQLAIAMSKEEAAKSEKEQKHDDLRLQMALSESADDPELAHEQATSTLLNLVETPQAANPSGRSMGADLQPSVPGNDPWGVPAATQALAAKDPWSSDPAALPSEQPVPKPDPWGTPQAMQPVHDPWAPSASVPMKPPQDPDSEFDFLRNEGLMSSSTAMTTHTVPPSYPPLQTNGGLQPQMKTKPEDFLGANSSLVNLDSLVGPTQSNGPALTASNPFLMTAVTGGAMQPPASNPFHQQRAPAPTINQMRQQPFQQPTVPTGSFHTSFPAAGEPSLPPPLLPVAGSTQPQGAQANPFL</sequence>
<keyword evidence="9" id="KW-1185">Reference proteome</keyword>
<dbReference type="GO" id="GO:0005543">
    <property type="term" value="F:phospholipid binding"/>
    <property type="evidence" value="ECO:0007669"/>
    <property type="project" value="TreeGrafter"/>
</dbReference>
<protein>
    <submittedName>
        <fullName evidence="8">Putative epsin-2</fullName>
    </submittedName>
</protein>
<comment type="subcellular location">
    <subcellularLocation>
        <location evidence="1">Cytoplasm</location>
    </subcellularLocation>
</comment>
<proteinExistence type="inferred from homology"/>
<dbReference type="GO" id="GO:0006897">
    <property type="term" value="P:endocytosis"/>
    <property type="evidence" value="ECO:0007669"/>
    <property type="project" value="TreeGrafter"/>
</dbReference>
<dbReference type="PROSITE" id="PS50330">
    <property type="entry name" value="UIM"/>
    <property type="match status" value="1"/>
</dbReference>
<feature type="compositionally biased region" description="Polar residues" evidence="6">
    <location>
        <begin position="139"/>
        <end position="155"/>
    </location>
</feature>
<gene>
    <name evidence="8" type="ORF">BSL78_05489</name>
</gene>
<feature type="region of interest" description="Disordered" evidence="6">
    <location>
        <begin position="208"/>
        <end position="320"/>
    </location>
</feature>
<dbReference type="OrthoDB" id="4033880at2759"/>
<dbReference type="CDD" id="cd16990">
    <property type="entry name" value="ENTH_Epsin"/>
    <property type="match status" value="1"/>
</dbReference>
<dbReference type="GO" id="GO:0005768">
    <property type="term" value="C:endosome"/>
    <property type="evidence" value="ECO:0007669"/>
    <property type="project" value="TreeGrafter"/>
</dbReference>
<dbReference type="PANTHER" id="PTHR12276:SF115">
    <property type="entry name" value="FI19443P1"/>
    <property type="match status" value="1"/>
</dbReference>
<evidence type="ECO:0000256" key="5">
    <source>
        <dbReference type="ARBA" id="ARBA00023121"/>
    </source>
</evidence>
<feature type="domain" description="ENTH" evidence="7">
    <location>
        <begin position="1"/>
        <end position="105"/>
    </location>
</feature>
<evidence type="ECO:0000259" key="7">
    <source>
        <dbReference type="PROSITE" id="PS50942"/>
    </source>
</evidence>
<dbReference type="Proteomes" id="UP000230750">
    <property type="component" value="Unassembled WGS sequence"/>
</dbReference>
<evidence type="ECO:0000313" key="9">
    <source>
        <dbReference type="Proteomes" id="UP000230750"/>
    </source>
</evidence>
<feature type="region of interest" description="Disordered" evidence="6">
    <location>
        <begin position="428"/>
        <end position="475"/>
    </location>
</feature>
<dbReference type="EMBL" id="MRZV01000138">
    <property type="protein sequence ID" value="PIK57581.1"/>
    <property type="molecule type" value="Genomic_DNA"/>
</dbReference>
<evidence type="ECO:0000256" key="4">
    <source>
        <dbReference type="ARBA" id="ARBA00022553"/>
    </source>
</evidence>
<dbReference type="Pfam" id="PF01417">
    <property type="entry name" value="ENTH"/>
    <property type="match status" value="1"/>
</dbReference>
<dbReference type="GO" id="GO:0030125">
    <property type="term" value="C:clathrin vesicle coat"/>
    <property type="evidence" value="ECO:0007669"/>
    <property type="project" value="TreeGrafter"/>
</dbReference>
<dbReference type="SMART" id="SM00726">
    <property type="entry name" value="UIM"/>
    <property type="match status" value="2"/>
</dbReference>
<evidence type="ECO:0000256" key="6">
    <source>
        <dbReference type="SAM" id="MobiDB-lite"/>
    </source>
</evidence>
<dbReference type="InterPro" id="IPR003903">
    <property type="entry name" value="UIM_dom"/>
</dbReference>
<dbReference type="SUPFAM" id="SSF48464">
    <property type="entry name" value="ENTH/VHS domain"/>
    <property type="match status" value="1"/>
</dbReference>
<feature type="region of interest" description="Disordered" evidence="6">
    <location>
        <begin position="139"/>
        <end position="175"/>
    </location>
</feature>
<dbReference type="PANTHER" id="PTHR12276">
    <property type="entry name" value="EPSIN/ENT-RELATED"/>
    <property type="match status" value="1"/>
</dbReference>
<comment type="similarity">
    <text evidence="2">Belongs to the epsin family.</text>
</comment>
<dbReference type="AlphaFoldDB" id="A0A2G8LBG2"/>
<feature type="compositionally biased region" description="Polar residues" evidence="6">
    <location>
        <begin position="428"/>
        <end position="443"/>
    </location>
</feature>
<reference evidence="8 9" key="1">
    <citation type="journal article" date="2017" name="PLoS Biol.">
        <title>The sea cucumber genome provides insights into morphological evolution and visceral regeneration.</title>
        <authorList>
            <person name="Zhang X."/>
            <person name="Sun L."/>
            <person name="Yuan J."/>
            <person name="Sun Y."/>
            <person name="Gao Y."/>
            <person name="Zhang L."/>
            <person name="Li S."/>
            <person name="Dai H."/>
            <person name="Hamel J.F."/>
            <person name="Liu C."/>
            <person name="Yu Y."/>
            <person name="Liu S."/>
            <person name="Lin W."/>
            <person name="Guo K."/>
            <person name="Jin S."/>
            <person name="Xu P."/>
            <person name="Storey K.B."/>
            <person name="Huan P."/>
            <person name="Zhang T."/>
            <person name="Zhou Y."/>
            <person name="Zhang J."/>
            <person name="Lin C."/>
            <person name="Li X."/>
            <person name="Xing L."/>
            <person name="Huo D."/>
            <person name="Sun M."/>
            <person name="Wang L."/>
            <person name="Mercier A."/>
            <person name="Li F."/>
            <person name="Yang H."/>
            <person name="Xiang J."/>
        </authorList>
    </citation>
    <scope>NUCLEOTIDE SEQUENCE [LARGE SCALE GENOMIC DNA]</scope>
    <source>
        <strain evidence="8">Shaxun</strain>
        <tissue evidence="8">Muscle</tissue>
    </source>
</reference>
<keyword evidence="4" id="KW-0597">Phosphoprotein</keyword>
<evidence type="ECO:0000256" key="2">
    <source>
        <dbReference type="ARBA" id="ARBA00010130"/>
    </source>
</evidence>